<dbReference type="AlphaFoldDB" id="A0A1X2EQX4"/>
<dbReference type="EC" id="1.1.1.133" evidence="2"/>
<evidence type="ECO:0000313" key="5">
    <source>
        <dbReference type="EMBL" id="ORX08593.1"/>
    </source>
</evidence>
<gene>
    <name evidence="5" type="ORF">AWC30_01605</name>
</gene>
<evidence type="ECO:0000313" key="6">
    <source>
        <dbReference type="Proteomes" id="UP000193090"/>
    </source>
</evidence>
<accession>A0A1X2EQX4</accession>
<keyword evidence="2" id="KW-0560">Oxidoreductase</keyword>
<evidence type="ECO:0000259" key="4">
    <source>
        <dbReference type="Pfam" id="PF04321"/>
    </source>
</evidence>
<comment type="caution">
    <text evidence="5">The sequence shown here is derived from an EMBL/GenBank/DDBJ whole genome shotgun (WGS) entry which is preliminary data.</text>
</comment>
<dbReference type="GO" id="GO:0008831">
    <property type="term" value="F:dTDP-4-dehydrorhamnose reductase activity"/>
    <property type="evidence" value="ECO:0007669"/>
    <property type="project" value="UniProtKB-EC"/>
</dbReference>
<dbReference type="Gene3D" id="3.90.25.10">
    <property type="entry name" value="UDP-galactose 4-epimerase, domain 1"/>
    <property type="match status" value="1"/>
</dbReference>
<feature type="region of interest" description="Disordered" evidence="3">
    <location>
        <begin position="235"/>
        <end position="257"/>
    </location>
</feature>
<dbReference type="CDD" id="cd05254">
    <property type="entry name" value="dTDP_HR_like_SDR_e"/>
    <property type="match status" value="1"/>
</dbReference>
<evidence type="ECO:0000256" key="1">
    <source>
        <dbReference type="ARBA" id="ARBA00010944"/>
    </source>
</evidence>
<keyword evidence="6" id="KW-1185">Reference proteome</keyword>
<dbReference type="SUPFAM" id="SSF51735">
    <property type="entry name" value="NAD(P)-binding Rossmann-fold domains"/>
    <property type="match status" value="1"/>
</dbReference>
<dbReference type="InterPro" id="IPR036291">
    <property type="entry name" value="NAD(P)-bd_dom_sf"/>
</dbReference>
<organism evidence="5 6">
    <name type="scientific">Mycolicibacillus trivialis</name>
    <dbReference type="NCBI Taxonomy" id="1798"/>
    <lineage>
        <taxon>Bacteria</taxon>
        <taxon>Bacillati</taxon>
        <taxon>Actinomycetota</taxon>
        <taxon>Actinomycetes</taxon>
        <taxon>Mycobacteriales</taxon>
        <taxon>Mycobacteriaceae</taxon>
        <taxon>Mycolicibacillus</taxon>
    </lineage>
</organism>
<comment type="pathway">
    <text evidence="2">Carbohydrate biosynthesis; dTDP-L-rhamnose biosynthesis.</text>
</comment>
<dbReference type="NCBIfam" id="TIGR01214">
    <property type="entry name" value="rmlD"/>
    <property type="match status" value="1"/>
</dbReference>
<keyword evidence="2" id="KW-0521">NADP</keyword>
<proteinExistence type="inferred from homology"/>
<dbReference type="GO" id="GO:0005829">
    <property type="term" value="C:cytosol"/>
    <property type="evidence" value="ECO:0007669"/>
    <property type="project" value="TreeGrafter"/>
</dbReference>
<comment type="similarity">
    <text evidence="1 2">Belongs to the dTDP-4-dehydrorhamnose reductase family.</text>
</comment>
<sequence length="290" mass="30180">MITGAGGQLGTALIAEVARRGRPAAAFTSAEWDITDPAAAADRIRPGDIVVNCAAYTDVDGAETDRQRAEAVNATGPGLLAAACARAGAGLLHVSTDYVFSGDFSGAPPHPYRPQDPTGPLNVYGQTKLAGERAVLAALPQARVVRTAWVYTGGTGTDFVAAMRRLAAGSEPVEMVDDQVGSPTYVADLVAALLRIADEEPGAGAPIRHAANAGAVSRFEQARAVFAEVGADPARVRPVPSDHRPRPARRPRYSALAGDATAPLRGWREALAAALADRAPSSTLYPQRRE</sequence>
<dbReference type="STRING" id="1798.AWC30_01605"/>
<protein>
    <recommendedName>
        <fullName evidence="2">dTDP-4-dehydrorhamnose reductase</fullName>
        <ecNumber evidence="2">1.1.1.133</ecNumber>
    </recommendedName>
</protein>
<dbReference type="GO" id="GO:0019305">
    <property type="term" value="P:dTDP-rhamnose biosynthetic process"/>
    <property type="evidence" value="ECO:0007669"/>
    <property type="project" value="UniProtKB-UniPathway"/>
</dbReference>
<evidence type="ECO:0000256" key="2">
    <source>
        <dbReference type="RuleBase" id="RU364082"/>
    </source>
</evidence>
<feature type="domain" description="RmlD-like substrate binding" evidence="4">
    <location>
        <begin position="1"/>
        <end position="277"/>
    </location>
</feature>
<comment type="function">
    <text evidence="2">Catalyzes the reduction of dTDP-6-deoxy-L-lyxo-4-hexulose to yield dTDP-L-rhamnose.</text>
</comment>
<dbReference type="InterPro" id="IPR005913">
    <property type="entry name" value="dTDP_dehydrorham_reduct"/>
</dbReference>
<dbReference type="EMBL" id="LQPZ01000004">
    <property type="protein sequence ID" value="ORX08593.1"/>
    <property type="molecule type" value="Genomic_DNA"/>
</dbReference>
<evidence type="ECO:0000256" key="3">
    <source>
        <dbReference type="SAM" id="MobiDB-lite"/>
    </source>
</evidence>
<name>A0A1X2EQX4_9MYCO</name>
<dbReference type="Proteomes" id="UP000193090">
    <property type="component" value="Unassembled WGS sequence"/>
</dbReference>
<dbReference type="Gene3D" id="3.40.50.720">
    <property type="entry name" value="NAD(P)-binding Rossmann-like Domain"/>
    <property type="match status" value="1"/>
</dbReference>
<dbReference type="Pfam" id="PF04321">
    <property type="entry name" value="RmlD_sub_bind"/>
    <property type="match status" value="1"/>
</dbReference>
<dbReference type="UniPathway" id="UPA00124"/>
<dbReference type="PANTHER" id="PTHR10491">
    <property type="entry name" value="DTDP-4-DEHYDRORHAMNOSE REDUCTASE"/>
    <property type="match status" value="1"/>
</dbReference>
<dbReference type="InterPro" id="IPR029903">
    <property type="entry name" value="RmlD-like-bd"/>
</dbReference>
<dbReference type="PANTHER" id="PTHR10491:SF4">
    <property type="entry name" value="METHIONINE ADENOSYLTRANSFERASE 2 SUBUNIT BETA"/>
    <property type="match status" value="1"/>
</dbReference>
<reference evidence="5 6" key="1">
    <citation type="submission" date="2016-01" db="EMBL/GenBank/DDBJ databases">
        <title>The new phylogeny of the genus Mycobacterium.</title>
        <authorList>
            <person name="Tarcisio F."/>
            <person name="Conor M."/>
            <person name="Antonella G."/>
            <person name="Elisabetta G."/>
            <person name="Giulia F.S."/>
            <person name="Sara T."/>
            <person name="Anna F."/>
            <person name="Clotilde B."/>
            <person name="Roberto B."/>
            <person name="Veronica D.S."/>
            <person name="Fabio R."/>
            <person name="Monica P."/>
            <person name="Olivier J."/>
            <person name="Enrico T."/>
            <person name="Nicola S."/>
        </authorList>
    </citation>
    <scope>NUCLEOTIDE SEQUENCE [LARGE SCALE GENOMIC DNA]</scope>
    <source>
        <strain evidence="5 6">DSM 44153</strain>
    </source>
</reference>